<dbReference type="RefSeq" id="WP_348739266.1">
    <property type="nucleotide sequence ID" value="NZ_CAXJRC010000041.1"/>
</dbReference>
<accession>A0ABP1FEN6</accession>
<dbReference type="EMBL" id="CAXJRC010000041">
    <property type="protein sequence ID" value="CAL2107672.1"/>
    <property type="molecule type" value="Genomic_DNA"/>
</dbReference>
<proteinExistence type="predicted"/>
<gene>
    <name evidence="2" type="ORF">T190115A13A_40194</name>
</gene>
<dbReference type="Proteomes" id="UP001497602">
    <property type="component" value="Unassembled WGS sequence"/>
</dbReference>
<keyword evidence="3" id="KW-1185">Reference proteome</keyword>
<evidence type="ECO:0000313" key="2">
    <source>
        <dbReference type="EMBL" id="CAL2107672.1"/>
    </source>
</evidence>
<keyword evidence="1" id="KW-0472">Membrane</keyword>
<keyword evidence="1" id="KW-0812">Transmembrane</keyword>
<keyword evidence="1" id="KW-1133">Transmembrane helix</keyword>
<protein>
    <recommendedName>
        <fullName evidence="4">Lipoprotein</fullName>
    </recommendedName>
</protein>
<comment type="caution">
    <text evidence="2">The sequence shown here is derived from an EMBL/GenBank/DDBJ whole genome shotgun (WGS) entry which is preliminary data.</text>
</comment>
<evidence type="ECO:0000313" key="3">
    <source>
        <dbReference type="Proteomes" id="UP001497602"/>
    </source>
</evidence>
<evidence type="ECO:0008006" key="4">
    <source>
        <dbReference type="Google" id="ProtNLM"/>
    </source>
</evidence>
<sequence length="147" mass="16935">MNDLTDLVKKVPNVITKIFLLLLIVNIYSCGSVPKKEIDARGYKGTYTIKKYKSKFSSINVEAYDDLNFKLLPYAIVNDLVVFFTPNTKNDSILPIEIKPMANKKYNLKIYHIGMHPIKIKEFQVEKEDSIVIKAYLKEKSSLIQCQ</sequence>
<organism evidence="2 3">
    <name type="scientific">Tenacibaculum vairaonense</name>
    <dbReference type="NCBI Taxonomy" id="3137860"/>
    <lineage>
        <taxon>Bacteria</taxon>
        <taxon>Pseudomonadati</taxon>
        <taxon>Bacteroidota</taxon>
        <taxon>Flavobacteriia</taxon>
        <taxon>Flavobacteriales</taxon>
        <taxon>Flavobacteriaceae</taxon>
        <taxon>Tenacibaculum</taxon>
    </lineage>
</organism>
<name>A0ABP1FEN6_9FLAO</name>
<feature type="transmembrane region" description="Helical" evidence="1">
    <location>
        <begin position="14"/>
        <end position="34"/>
    </location>
</feature>
<evidence type="ECO:0000256" key="1">
    <source>
        <dbReference type="SAM" id="Phobius"/>
    </source>
</evidence>
<reference evidence="2 3" key="1">
    <citation type="submission" date="2024-05" db="EMBL/GenBank/DDBJ databases">
        <authorList>
            <person name="Duchaud E."/>
        </authorList>
    </citation>
    <scope>NUCLEOTIDE SEQUENCE [LARGE SCALE GENOMIC DNA]</scope>
    <source>
        <strain evidence="2">Ena-SAMPLE-TAB-13-05-2024-13:56:06:370-140305</strain>
    </source>
</reference>